<feature type="domain" description="Mechanosensitive ion channel MscS C-terminal" evidence="9">
    <location>
        <begin position="483"/>
        <end position="570"/>
    </location>
</feature>
<feature type="transmembrane region" description="Helical" evidence="7">
    <location>
        <begin position="394"/>
        <end position="414"/>
    </location>
</feature>
<evidence type="ECO:0000259" key="8">
    <source>
        <dbReference type="Pfam" id="PF00924"/>
    </source>
</evidence>
<dbReference type="Gene3D" id="2.30.30.60">
    <property type="match status" value="1"/>
</dbReference>
<dbReference type="Pfam" id="PF21088">
    <property type="entry name" value="MS_channel_1st"/>
    <property type="match status" value="1"/>
</dbReference>
<dbReference type="EMBL" id="CP001344">
    <property type="protein sequence ID" value="ACL44170.1"/>
    <property type="molecule type" value="Genomic_DNA"/>
</dbReference>
<dbReference type="InterPro" id="IPR023408">
    <property type="entry name" value="MscS_beta-dom_sf"/>
</dbReference>
<dbReference type="SUPFAM" id="SSF50182">
    <property type="entry name" value="Sm-like ribonucleoproteins"/>
    <property type="match status" value="1"/>
</dbReference>
<dbReference type="SUPFAM" id="SSF82689">
    <property type="entry name" value="Mechanosensitive channel protein MscS (YggB), C-terminal domain"/>
    <property type="match status" value="1"/>
</dbReference>
<gene>
    <name evidence="11" type="ordered locus">Cyan7425_1803</name>
</gene>
<dbReference type="InterPro" id="IPR045276">
    <property type="entry name" value="YbiO_bact"/>
</dbReference>
<evidence type="ECO:0000256" key="2">
    <source>
        <dbReference type="ARBA" id="ARBA00008017"/>
    </source>
</evidence>
<evidence type="ECO:0000256" key="3">
    <source>
        <dbReference type="ARBA" id="ARBA00022475"/>
    </source>
</evidence>
<keyword evidence="4 7" id="KW-0812">Transmembrane</keyword>
<dbReference type="PANTHER" id="PTHR30460">
    <property type="entry name" value="MODERATE CONDUCTANCE MECHANOSENSITIVE CHANNEL YBIO"/>
    <property type="match status" value="1"/>
</dbReference>
<dbReference type="GO" id="GO:0005886">
    <property type="term" value="C:plasma membrane"/>
    <property type="evidence" value="ECO:0007669"/>
    <property type="project" value="UniProtKB-SubCell"/>
</dbReference>
<evidence type="ECO:0000256" key="4">
    <source>
        <dbReference type="ARBA" id="ARBA00022692"/>
    </source>
</evidence>
<comment type="subcellular location">
    <subcellularLocation>
        <location evidence="1">Cell membrane</location>
        <topology evidence="1">Multi-pass membrane protein</topology>
    </subcellularLocation>
</comment>
<evidence type="ECO:0000259" key="10">
    <source>
        <dbReference type="Pfam" id="PF21088"/>
    </source>
</evidence>
<keyword evidence="3" id="KW-1003">Cell membrane</keyword>
<dbReference type="Pfam" id="PF00924">
    <property type="entry name" value="MS_channel_2nd"/>
    <property type="match status" value="1"/>
</dbReference>
<sequence length="595" mass="66938">MFNRPVWQRSGFYRYLWLTLLSLLLSVALSLSGAIVQPLVLAQIPGLPTTSATQPLPPGVERRGTLESAPIRLDGKTLFRVAAPMVLNRNEPGSQLPIEVRAKQIETNLERLIPGHRLSDELTLDLQTLEVVVETLNGQPVLFVKDATLTEPRGILTVTEPDAQYAALSKNRLAEQWREIVQTALQQALVLRQPEAVQEQIATAIQILIAILVVTTVLGITWELARRQQKQLEQLLAAEAEVLQQQESLAVESSSTEPKGLLFPALRAHFGLQQRLQLIRLLRWLLFWGIVLIWMVGTAHTLHAFPQTRQFARQVVTIPVMLLLSWFLSGLTNRLTDFSIDRYLQIREQEQSLTEGNLRRIATIARVIKGLKMVLIYTVALLWLLQWLNLVPGSLLTVGALLALVVSLAAQNLVKDLVNGFLILLEDQFRIGDNVRIGNLTGVVENLNLRITQIRSNEGNLITLPNSLITQVENRSRSWARADVQVEIAYHSDIDQALAVIQTTIKEMAEDPQWSSFILNPQELLGVDQISHTGIVIRIWIRTAPAQQWAIGRELRRRLKLAFDQHQIQIGIPQQLYLNSDGLNDNQSPNEPSQK</sequence>
<keyword evidence="6 7" id="KW-0472">Membrane</keyword>
<organism evidence="11">
    <name type="scientific">Cyanothece sp. (strain PCC 7425 / ATCC 29141)</name>
    <dbReference type="NCBI Taxonomy" id="395961"/>
    <lineage>
        <taxon>Bacteria</taxon>
        <taxon>Bacillati</taxon>
        <taxon>Cyanobacteriota</taxon>
        <taxon>Cyanophyceae</taxon>
        <taxon>Gomontiellales</taxon>
        <taxon>Cyanothecaceae</taxon>
        <taxon>Cyanothece</taxon>
    </lineage>
</organism>
<reference evidence="11" key="1">
    <citation type="submission" date="2009-01" db="EMBL/GenBank/DDBJ databases">
        <title>Complete sequence of chromosome Cyanothece sp. PCC 7425.</title>
        <authorList>
            <consortium name="US DOE Joint Genome Institute"/>
            <person name="Lucas S."/>
            <person name="Copeland A."/>
            <person name="Lapidus A."/>
            <person name="Glavina del Rio T."/>
            <person name="Dalin E."/>
            <person name="Tice H."/>
            <person name="Bruce D."/>
            <person name="Goodwin L."/>
            <person name="Pitluck S."/>
            <person name="Sims D."/>
            <person name="Meineke L."/>
            <person name="Brettin T."/>
            <person name="Detter J.C."/>
            <person name="Han C."/>
            <person name="Larimer F."/>
            <person name="Land M."/>
            <person name="Hauser L."/>
            <person name="Kyrpides N."/>
            <person name="Ovchinnikova G."/>
            <person name="Liberton M."/>
            <person name="Stoeckel J."/>
            <person name="Banerjee A."/>
            <person name="Singh A."/>
            <person name="Page L."/>
            <person name="Sato H."/>
            <person name="Zhao L."/>
            <person name="Sherman L."/>
            <person name="Pakrasi H."/>
            <person name="Richardson P."/>
        </authorList>
    </citation>
    <scope>NUCLEOTIDE SEQUENCE</scope>
    <source>
        <strain evidence="11">PCC 7425</strain>
    </source>
</reference>
<comment type="similarity">
    <text evidence="2">Belongs to the MscS (TC 1.A.23) family.</text>
</comment>
<dbReference type="Gene3D" id="3.30.70.100">
    <property type="match status" value="1"/>
</dbReference>
<feature type="transmembrane region" description="Helical" evidence="7">
    <location>
        <begin position="201"/>
        <end position="222"/>
    </location>
</feature>
<evidence type="ECO:0000256" key="7">
    <source>
        <dbReference type="SAM" id="Phobius"/>
    </source>
</evidence>
<evidence type="ECO:0000256" key="5">
    <source>
        <dbReference type="ARBA" id="ARBA00022989"/>
    </source>
</evidence>
<dbReference type="InterPro" id="IPR006685">
    <property type="entry name" value="MscS_channel_2nd"/>
</dbReference>
<feature type="domain" description="Mechanosensitive ion channel transmembrane helices 2/3" evidence="10">
    <location>
        <begin position="371"/>
        <end position="411"/>
    </location>
</feature>
<evidence type="ECO:0000313" key="11">
    <source>
        <dbReference type="EMBL" id="ACL44170.1"/>
    </source>
</evidence>
<evidence type="ECO:0000259" key="9">
    <source>
        <dbReference type="Pfam" id="PF21082"/>
    </source>
</evidence>
<proteinExistence type="inferred from homology"/>
<dbReference type="Pfam" id="PF21082">
    <property type="entry name" value="MS_channel_3rd"/>
    <property type="match status" value="1"/>
</dbReference>
<protein>
    <submittedName>
        <fullName evidence="11">MscS Mechanosensitive ion channel</fullName>
    </submittedName>
</protein>
<dbReference type="AlphaFoldDB" id="B8HS64"/>
<dbReference type="OrthoDB" id="9809206at2"/>
<dbReference type="InterPro" id="IPR010920">
    <property type="entry name" value="LSM_dom_sf"/>
</dbReference>
<feature type="domain" description="Mechanosensitive ion channel MscS" evidence="8">
    <location>
        <begin position="412"/>
        <end position="477"/>
    </location>
</feature>
<name>B8HS64_CYAP4</name>
<dbReference type="KEGG" id="cyn:Cyan7425_1803"/>
<keyword evidence="5 7" id="KW-1133">Transmembrane helix</keyword>
<evidence type="ECO:0000256" key="6">
    <source>
        <dbReference type="ARBA" id="ARBA00023136"/>
    </source>
</evidence>
<dbReference type="Gene3D" id="1.10.287.1260">
    <property type="match status" value="1"/>
</dbReference>
<feature type="transmembrane region" description="Helical" evidence="7">
    <location>
        <begin position="284"/>
        <end position="305"/>
    </location>
</feature>
<dbReference type="eggNOG" id="COG0668">
    <property type="taxonomic scope" value="Bacteria"/>
</dbReference>
<feature type="transmembrane region" description="Helical" evidence="7">
    <location>
        <begin position="370"/>
        <end position="388"/>
    </location>
</feature>
<feature type="transmembrane region" description="Helical" evidence="7">
    <location>
        <begin position="311"/>
        <end position="332"/>
    </location>
</feature>
<dbReference type="STRING" id="395961.Cyan7425_1803"/>
<dbReference type="HOGENOM" id="CLU_027053_1_0_3"/>
<dbReference type="InterPro" id="IPR049142">
    <property type="entry name" value="MS_channel_1st"/>
</dbReference>
<accession>B8HS64</accession>
<dbReference type="GO" id="GO:0008381">
    <property type="term" value="F:mechanosensitive monoatomic ion channel activity"/>
    <property type="evidence" value="ECO:0007669"/>
    <property type="project" value="InterPro"/>
</dbReference>
<dbReference type="InterPro" id="IPR049278">
    <property type="entry name" value="MS_channel_C"/>
</dbReference>
<evidence type="ECO:0000256" key="1">
    <source>
        <dbReference type="ARBA" id="ARBA00004651"/>
    </source>
</evidence>
<dbReference type="InterPro" id="IPR011066">
    <property type="entry name" value="MscS_channel_C_sf"/>
</dbReference>
<dbReference type="PANTHER" id="PTHR30460:SF0">
    <property type="entry name" value="MODERATE CONDUCTANCE MECHANOSENSITIVE CHANNEL YBIO"/>
    <property type="match status" value="1"/>
</dbReference>